<organism evidence="4 5">
    <name type="scientific">Candidatus Aquicultor primus</name>
    <dbReference type="NCBI Taxonomy" id="1797195"/>
    <lineage>
        <taxon>Bacteria</taxon>
        <taxon>Bacillati</taxon>
        <taxon>Actinomycetota</taxon>
        <taxon>Candidatus Aquicultoria</taxon>
        <taxon>Candidatus Aquicultorales</taxon>
        <taxon>Candidatus Aquicultoraceae</taxon>
        <taxon>Candidatus Aquicultor</taxon>
    </lineage>
</organism>
<dbReference type="Pfam" id="PF00571">
    <property type="entry name" value="CBS"/>
    <property type="match status" value="2"/>
</dbReference>
<name>A0A1F2UL67_9ACTN</name>
<dbReference type="SUPFAM" id="SSF54631">
    <property type="entry name" value="CBS-domain pair"/>
    <property type="match status" value="1"/>
</dbReference>
<reference evidence="4 5" key="1">
    <citation type="journal article" date="2016" name="Nat. Commun.">
        <title>Thousands of microbial genomes shed light on interconnected biogeochemical processes in an aquifer system.</title>
        <authorList>
            <person name="Anantharaman K."/>
            <person name="Brown C.T."/>
            <person name="Hug L.A."/>
            <person name="Sharon I."/>
            <person name="Castelle C.J."/>
            <person name="Probst A.J."/>
            <person name="Thomas B.C."/>
            <person name="Singh A."/>
            <person name="Wilkins M.J."/>
            <person name="Karaoz U."/>
            <person name="Brodie E.L."/>
            <person name="Williams K.H."/>
            <person name="Hubbard S.S."/>
            <person name="Banfield J.F."/>
        </authorList>
    </citation>
    <scope>NUCLEOTIDE SEQUENCE [LARGE SCALE GENOMIC DNA]</scope>
</reference>
<accession>A0A1F2UL67</accession>
<evidence type="ECO:0000313" key="4">
    <source>
        <dbReference type="EMBL" id="OFW33722.1"/>
    </source>
</evidence>
<gene>
    <name evidence="4" type="ORF">A2074_03175</name>
</gene>
<dbReference type="SMART" id="SM00116">
    <property type="entry name" value="CBS"/>
    <property type="match status" value="2"/>
</dbReference>
<feature type="domain" description="CBS" evidence="3">
    <location>
        <begin position="103"/>
        <end position="155"/>
    </location>
</feature>
<proteinExistence type="predicted"/>
<dbReference type="InterPro" id="IPR046342">
    <property type="entry name" value="CBS_dom_sf"/>
</dbReference>
<dbReference type="AlphaFoldDB" id="A0A1F2UL67"/>
<evidence type="ECO:0000256" key="2">
    <source>
        <dbReference type="PROSITE-ProRule" id="PRU00703"/>
    </source>
</evidence>
<dbReference type="EMBL" id="MELI01000061">
    <property type="protein sequence ID" value="OFW33722.1"/>
    <property type="molecule type" value="Genomic_DNA"/>
</dbReference>
<evidence type="ECO:0000313" key="5">
    <source>
        <dbReference type="Proteomes" id="UP000178086"/>
    </source>
</evidence>
<dbReference type="Proteomes" id="UP000178086">
    <property type="component" value="Unassembled WGS sequence"/>
</dbReference>
<dbReference type="CDD" id="cd04586">
    <property type="entry name" value="CBS_pair_BON_assoc"/>
    <property type="match status" value="1"/>
</dbReference>
<dbReference type="PANTHER" id="PTHR43080">
    <property type="entry name" value="CBS DOMAIN-CONTAINING PROTEIN CBSX3, MITOCHONDRIAL"/>
    <property type="match status" value="1"/>
</dbReference>
<feature type="domain" description="CBS" evidence="3">
    <location>
        <begin position="12"/>
        <end position="69"/>
    </location>
</feature>
<dbReference type="PANTHER" id="PTHR43080:SF2">
    <property type="entry name" value="CBS DOMAIN-CONTAINING PROTEIN"/>
    <property type="match status" value="1"/>
</dbReference>
<keyword evidence="1 2" id="KW-0129">CBS domain</keyword>
<evidence type="ECO:0000256" key="1">
    <source>
        <dbReference type="ARBA" id="ARBA00023122"/>
    </source>
</evidence>
<sequence>MVQLKTEVKDIMTKEVITFKPDLPVKEAAKELSEANIGGAPVLDDEGRIIGIVVESDLIMQEVRLHFPTYVQLLDSYIYLPGSMSRFEKEFKKAVGAKVKDVMSTDVVTIDAGATVEDAATMMVDKDINMLPVMAEGKLVGVVSKRDLVKSIGRS</sequence>
<evidence type="ECO:0000259" key="3">
    <source>
        <dbReference type="PROSITE" id="PS51371"/>
    </source>
</evidence>
<protein>
    <recommendedName>
        <fullName evidence="3">CBS domain-containing protein</fullName>
    </recommendedName>
</protein>
<dbReference type="Gene3D" id="3.10.580.10">
    <property type="entry name" value="CBS-domain"/>
    <property type="match status" value="1"/>
</dbReference>
<dbReference type="InterPro" id="IPR000644">
    <property type="entry name" value="CBS_dom"/>
</dbReference>
<dbReference type="InterPro" id="IPR051257">
    <property type="entry name" value="Diverse_CBS-Domain"/>
</dbReference>
<comment type="caution">
    <text evidence="4">The sequence shown here is derived from an EMBL/GenBank/DDBJ whole genome shotgun (WGS) entry which is preliminary data.</text>
</comment>
<dbReference type="PROSITE" id="PS51371">
    <property type="entry name" value="CBS"/>
    <property type="match status" value="2"/>
</dbReference>